<evidence type="ECO:0008006" key="5">
    <source>
        <dbReference type="Google" id="ProtNLM"/>
    </source>
</evidence>
<dbReference type="Proteomes" id="UP001447188">
    <property type="component" value="Unassembled WGS sequence"/>
</dbReference>
<dbReference type="InterPro" id="IPR000210">
    <property type="entry name" value="BTB/POZ_dom"/>
</dbReference>
<evidence type="ECO:0000313" key="3">
    <source>
        <dbReference type="EMBL" id="KAL0634216.1"/>
    </source>
</evidence>
<dbReference type="CDD" id="cd18186">
    <property type="entry name" value="BTB_POZ_ZBTB_KLHL-like"/>
    <property type="match status" value="1"/>
</dbReference>
<dbReference type="Gene3D" id="2.100.10.30">
    <property type="entry name" value="Jacalin-like lectin domain"/>
    <property type="match status" value="1"/>
</dbReference>
<dbReference type="SUPFAM" id="SSF51101">
    <property type="entry name" value="Mannose-binding lectins"/>
    <property type="match status" value="1"/>
</dbReference>
<organism evidence="3 4">
    <name type="scientific">Discina gigas</name>
    <dbReference type="NCBI Taxonomy" id="1032678"/>
    <lineage>
        <taxon>Eukaryota</taxon>
        <taxon>Fungi</taxon>
        <taxon>Dikarya</taxon>
        <taxon>Ascomycota</taxon>
        <taxon>Pezizomycotina</taxon>
        <taxon>Pezizomycetes</taxon>
        <taxon>Pezizales</taxon>
        <taxon>Discinaceae</taxon>
        <taxon>Discina</taxon>
    </lineage>
</organism>
<proteinExistence type="predicted"/>
<dbReference type="SUPFAM" id="SSF54695">
    <property type="entry name" value="POZ domain"/>
    <property type="match status" value="1"/>
</dbReference>
<keyword evidence="4" id="KW-1185">Reference proteome</keyword>
<protein>
    <recommendedName>
        <fullName evidence="5">BTB domain-containing protein</fullName>
    </recommendedName>
</protein>
<dbReference type="InterPro" id="IPR001229">
    <property type="entry name" value="Jacalin-like_lectin_dom"/>
</dbReference>
<dbReference type="EMBL" id="JBBBZM010000101">
    <property type="protein sequence ID" value="KAL0634216.1"/>
    <property type="molecule type" value="Genomic_DNA"/>
</dbReference>
<evidence type="ECO:0000259" key="1">
    <source>
        <dbReference type="PROSITE" id="PS50097"/>
    </source>
</evidence>
<reference evidence="3 4" key="1">
    <citation type="submission" date="2024-02" db="EMBL/GenBank/DDBJ databases">
        <title>Discinaceae phylogenomics.</title>
        <authorList>
            <person name="Dirks A.C."/>
            <person name="James T.Y."/>
        </authorList>
    </citation>
    <scope>NUCLEOTIDE SEQUENCE [LARGE SCALE GENOMIC DNA]</scope>
    <source>
        <strain evidence="3 4">ACD0624</strain>
    </source>
</reference>
<dbReference type="Pfam" id="PF01419">
    <property type="entry name" value="Jacalin"/>
    <property type="match status" value="1"/>
</dbReference>
<comment type="caution">
    <text evidence="3">The sequence shown here is derived from an EMBL/GenBank/DDBJ whole genome shotgun (WGS) entry which is preliminary data.</text>
</comment>
<feature type="domain" description="BTB" evidence="1">
    <location>
        <begin position="159"/>
        <end position="227"/>
    </location>
</feature>
<accession>A0ABR3GEE5</accession>
<sequence length="351" mass="38432">MQGGTGTPFDDSPSDTKDSSITKIVIHYSGDIRSLEVTYSGLNGRVINRGSQTETRAEFTLNAGEYITKIEGYATDKWIIRLTFITNQRTHGPFGGSEGKPFMWEGAGGTPLHPACPMRLLAFAGTISGQAILAIPPLSIVSRGPSESFTSFTFHIMNPTITLFVGEDRVQFYIHKDTLCQLPFFEAALSGGFKEASEQVVSLPEDNPSHVSAMIEFLYTGNYTYAYNPESVNPSNGCIVPASDTVECMFHIGVYVVASKYDCQGLVQIATLHFDYVESELDGIDALGVWKIAYTVDMRFSARTTGPRTAGGLAVWVTTMFKEHREEMEQAFVEFPMLASDLLCTVAGNDV</sequence>
<dbReference type="InterPro" id="IPR036404">
    <property type="entry name" value="Jacalin-like_lectin_dom_sf"/>
</dbReference>
<dbReference type="PROSITE" id="PS50097">
    <property type="entry name" value="BTB"/>
    <property type="match status" value="1"/>
</dbReference>
<feature type="domain" description="Jacalin-type lectin" evidence="2">
    <location>
        <begin position="1"/>
        <end position="141"/>
    </location>
</feature>
<name>A0ABR3GEE5_9PEZI</name>
<dbReference type="SMART" id="SM00915">
    <property type="entry name" value="Jacalin"/>
    <property type="match status" value="1"/>
</dbReference>
<evidence type="ECO:0000313" key="4">
    <source>
        <dbReference type="Proteomes" id="UP001447188"/>
    </source>
</evidence>
<dbReference type="Pfam" id="PF00651">
    <property type="entry name" value="BTB"/>
    <property type="match status" value="1"/>
</dbReference>
<evidence type="ECO:0000259" key="2">
    <source>
        <dbReference type="PROSITE" id="PS51752"/>
    </source>
</evidence>
<dbReference type="PANTHER" id="PTHR47843">
    <property type="entry name" value="BTB DOMAIN-CONTAINING PROTEIN-RELATED"/>
    <property type="match status" value="1"/>
</dbReference>
<gene>
    <name evidence="3" type="ORF">Q9L58_006892</name>
</gene>
<dbReference type="Gene3D" id="3.30.710.10">
    <property type="entry name" value="Potassium Channel Kv1.1, Chain A"/>
    <property type="match status" value="1"/>
</dbReference>
<dbReference type="InterPro" id="IPR011333">
    <property type="entry name" value="SKP1/BTB/POZ_sf"/>
</dbReference>
<dbReference type="PROSITE" id="PS51752">
    <property type="entry name" value="JACALIN_LECTIN"/>
    <property type="match status" value="1"/>
</dbReference>